<evidence type="ECO:0000256" key="5">
    <source>
        <dbReference type="ARBA" id="ARBA00022576"/>
    </source>
</evidence>
<dbReference type="GO" id="GO:0055129">
    <property type="term" value="P:L-proline biosynthetic process"/>
    <property type="evidence" value="ECO:0007669"/>
    <property type="project" value="UniProtKB-UniPathway"/>
</dbReference>
<evidence type="ECO:0000256" key="8">
    <source>
        <dbReference type="RuleBase" id="RU003560"/>
    </source>
</evidence>
<dbReference type="PIRSF" id="PIRSF000521">
    <property type="entry name" value="Transaminase_4ab_Lys_Orn"/>
    <property type="match status" value="1"/>
</dbReference>
<dbReference type="EMBL" id="ML733406">
    <property type="protein sequence ID" value="KAB8223399.1"/>
    <property type="molecule type" value="Genomic_DNA"/>
</dbReference>
<dbReference type="InterPro" id="IPR015422">
    <property type="entry name" value="PyrdxlP-dep_Trfase_small"/>
</dbReference>
<proteinExistence type="inferred from homology"/>
<evidence type="ECO:0000256" key="6">
    <source>
        <dbReference type="ARBA" id="ARBA00022679"/>
    </source>
</evidence>
<comment type="pathway">
    <text evidence="2 9">Amino-acid biosynthesis; L-proline biosynthesis; L-glutamate 5-semialdehyde from L-ornithine: step 1/1.</text>
</comment>
<keyword evidence="5 9" id="KW-0032">Aminotransferase</keyword>
<dbReference type="GO" id="GO:0042802">
    <property type="term" value="F:identical protein binding"/>
    <property type="evidence" value="ECO:0007669"/>
    <property type="project" value="TreeGrafter"/>
</dbReference>
<evidence type="ECO:0000256" key="7">
    <source>
        <dbReference type="ARBA" id="ARBA00022898"/>
    </source>
</evidence>
<dbReference type="CDD" id="cd00610">
    <property type="entry name" value="OAT_like"/>
    <property type="match status" value="1"/>
</dbReference>
<dbReference type="GO" id="GO:0004587">
    <property type="term" value="F:ornithine aminotransferase activity"/>
    <property type="evidence" value="ECO:0007669"/>
    <property type="project" value="UniProtKB-EC"/>
</dbReference>
<dbReference type="FunFam" id="3.40.640.10:FF:000011">
    <property type="entry name" value="Ornithine aminotransferase"/>
    <property type="match status" value="1"/>
</dbReference>
<protein>
    <recommendedName>
        <fullName evidence="4 9">Ornithine aminotransferase</fullName>
        <ecNumber evidence="4 9">2.6.1.13</ecNumber>
    </recommendedName>
</protein>
<dbReference type="InterPro" id="IPR015421">
    <property type="entry name" value="PyrdxlP-dep_Trfase_major"/>
</dbReference>
<dbReference type="PROSITE" id="PS00600">
    <property type="entry name" value="AA_TRANSFER_CLASS_3"/>
    <property type="match status" value="1"/>
</dbReference>
<comment type="similarity">
    <text evidence="3 8">Belongs to the class-III pyridoxal-phosphate-dependent aminotransferase family.</text>
</comment>
<dbReference type="Pfam" id="PF00202">
    <property type="entry name" value="Aminotran_3"/>
    <property type="match status" value="1"/>
</dbReference>
<dbReference type="SUPFAM" id="SSF53383">
    <property type="entry name" value="PLP-dependent transferases"/>
    <property type="match status" value="1"/>
</dbReference>
<dbReference type="EC" id="2.6.1.13" evidence="4 9"/>
<sequence length="422" mass="45572">MAVNGTNGTSKTNGHGVNNGTSAYHAASTQEAIQAESDFAAHNYHPLPVVFARAQGTSVWDPEGRHYLDFLSAYSAVNQGHCHPKLVAALVEQASRVTLSSRAFYNDVFPRFAQFVTQYFGFDMVLPMNTGAEAVETGIKIARKWGYKVKGIPENQAVVLSAENNFHGRTFAAISLSSDPESRDNYGPYLPGIGCNIPGTDKPITYNDKAALREAFEKAGPNLAAFLVEPIQGEAGIVVPDEDYLQEARALCDKYNALLICDEIQTGIARTGKLLCHEWSGIKPDLVLLGKAISGGMYPVSCVLGRKDVMLTIEPGTHGSTYGGNPLGCAVAIRALEVVQEEQMVERAEKLGHVFRDGLKAINSPMIQTVRGKGLLNAIVIDESKTNGHSAWDLCMLMKEKGLLVSTWNVQAIHVNGANLVP</sequence>
<dbReference type="NCBIfam" id="TIGR01885">
    <property type="entry name" value="Orn_aminotrans"/>
    <property type="match status" value="1"/>
</dbReference>
<keyword evidence="6 9" id="KW-0808">Transferase</keyword>
<dbReference type="PANTHER" id="PTHR11986:SF18">
    <property type="entry name" value="ORNITHINE AMINOTRANSFERASE, MITOCHONDRIAL"/>
    <property type="match status" value="1"/>
</dbReference>
<evidence type="ECO:0000256" key="3">
    <source>
        <dbReference type="ARBA" id="ARBA00008954"/>
    </source>
</evidence>
<dbReference type="Gene3D" id="3.90.1150.10">
    <property type="entry name" value="Aspartate Aminotransferase, domain 1"/>
    <property type="match status" value="1"/>
</dbReference>
<dbReference type="GO" id="GO:0005737">
    <property type="term" value="C:cytoplasm"/>
    <property type="evidence" value="ECO:0007669"/>
    <property type="project" value="TreeGrafter"/>
</dbReference>
<dbReference type="Gene3D" id="3.40.640.10">
    <property type="entry name" value="Type I PLP-dependent aspartate aminotransferase-like (Major domain)"/>
    <property type="match status" value="1"/>
</dbReference>
<evidence type="ECO:0000256" key="9">
    <source>
        <dbReference type="RuleBase" id="RU365036"/>
    </source>
</evidence>
<keyword evidence="7 8" id="KW-0663">Pyridoxal phosphate</keyword>
<evidence type="ECO:0000256" key="2">
    <source>
        <dbReference type="ARBA" id="ARBA00004998"/>
    </source>
</evidence>
<feature type="region of interest" description="Disordered" evidence="10">
    <location>
        <begin position="1"/>
        <end position="22"/>
    </location>
</feature>
<dbReference type="InterPro" id="IPR010164">
    <property type="entry name" value="Orn_aminotrans"/>
</dbReference>
<dbReference type="GO" id="GO:0030170">
    <property type="term" value="F:pyridoxal phosphate binding"/>
    <property type="evidence" value="ECO:0007669"/>
    <property type="project" value="InterPro"/>
</dbReference>
<accession>A0A5N6F1M5</accession>
<keyword evidence="12" id="KW-1185">Reference proteome</keyword>
<dbReference type="InterPro" id="IPR049704">
    <property type="entry name" value="Aminotrans_3_PPA_site"/>
</dbReference>
<dbReference type="AlphaFoldDB" id="A0A5N6F1M5"/>
<dbReference type="UniPathway" id="UPA00098">
    <property type="reaction ID" value="UER00358"/>
</dbReference>
<comment type="cofactor">
    <cofactor evidence="1 9">
        <name>pyridoxal 5'-phosphate</name>
        <dbReference type="ChEBI" id="CHEBI:597326"/>
    </cofactor>
</comment>
<reference evidence="11 12" key="1">
    <citation type="submission" date="2019-04" db="EMBL/GenBank/DDBJ databases">
        <title>Fungal friends and foes A comparative genomics study of 23 Aspergillus species from section Flavi.</title>
        <authorList>
            <consortium name="DOE Joint Genome Institute"/>
            <person name="Kjaerbolling I."/>
            <person name="Vesth T.C."/>
            <person name="Frisvad J.C."/>
            <person name="Nybo J.L."/>
            <person name="Theobald S."/>
            <person name="Kildgaard S."/>
            <person name="Petersen T.I."/>
            <person name="Kuo A."/>
            <person name="Sato A."/>
            <person name="Lyhne E.K."/>
            <person name="Kogle M.E."/>
            <person name="Wiebenga A."/>
            <person name="Kun R.S."/>
            <person name="Lubbers R.J."/>
            <person name="Makela M.R."/>
            <person name="Barry K."/>
            <person name="Chovatia M."/>
            <person name="Clum A."/>
            <person name="Daum C."/>
            <person name="Haridas S."/>
            <person name="He G."/>
            <person name="LaButti K."/>
            <person name="Lipzen A."/>
            <person name="Mondo S."/>
            <person name="Pangilinan J."/>
            <person name="Riley R."/>
            <person name="Salamov A."/>
            <person name="Simmons B.A."/>
            <person name="Magnuson J.K."/>
            <person name="Henrissat B."/>
            <person name="Mortensen U.H."/>
            <person name="Larsen T.O."/>
            <person name="De vries R.P."/>
            <person name="Grigoriev I.V."/>
            <person name="Machida M."/>
            <person name="Baker S.E."/>
            <person name="Andersen M.R."/>
        </authorList>
    </citation>
    <scope>NUCLEOTIDE SEQUENCE [LARGE SCALE GENOMIC DNA]</scope>
    <source>
        <strain evidence="11 12">CBS 126849</strain>
    </source>
</reference>
<organism evidence="11 12">
    <name type="scientific">Aspergillus novoparasiticus</name>
    <dbReference type="NCBI Taxonomy" id="986946"/>
    <lineage>
        <taxon>Eukaryota</taxon>
        <taxon>Fungi</taxon>
        <taxon>Dikarya</taxon>
        <taxon>Ascomycota</taxon>
        <taxon>Pezizomycotina</taxon>
        <taxon>Eurotiomycetes</taxon>
        <taxon>Eurotiomycetidae</taxon>
        <taxon>Eurotiales</taxon>
        <taxon>Aspergillaceae</taxon>
        <taxon>Aspergillus</taxon>
        <taxon>Aspergillus subgen. Circumdati</taxon>
    </lineage>
</organism>
<comment type="catalytic activity">
    <reaction evidence="9">
        <text>a 2-oxocarboxylate + L-ornithine = L-glutamate 5-semialdehyde + an L-alpha-amino acid</text>
        <dbReference type="Rhea" id="RHEA:13877"/>
        <dbReference type="ChEBI" id="CHEBI:35179"/>
        <dbReference type="ChEBI" id="CHEBI:46911"/>
        <dbReference type="ChEBI" id="CHEBI:58066"/>
        <dbReference type="ChEBI" id="CHEBI:59869"/>
        <dbReference type="EC" id="2.6.1.13"/>
    </reaction>
</comment>
<evidence type="ECO:0000313" key="11">
    <source>
        <dbReference type="EMBL" id="KAB8223399.1"/>
    </source>
</evidence>
<evidence type="ECO:0000256" key="10">
    <source>
        <dbReference type="SAM" id="MobiDB-lite"/>
    </source>
</evidence>
<dbReference type="InterPro" id="IPR005814">
    <property type="entry name" value="Aminotrans_3"/>
</dbReference>
<gene>
    <name evidence="11" type="ORF">BDV33DRAFT_167512</name>
</gene>
<dbReference type="InterPro" id="IPR015424">
    <property type="entry name" value="PyrdxlP-dep_Trfase"/>
</dbReference>
<evidence type="ECO:0000313" key="12">
    <source>
        <dbReference type="Proteomes" id="UP000326799"/>
    </source>
</evidence>
<name>A0A5N6F1M5_9EURO</name>
<dbReference type="Proteomes" id="UP000326799">
    <property type="component" value="Unassembled WGS sequence"/>
</dbReference>
<dbReference type="PANTHER" id="PTHR11986">
    <property type="entry name" value="AMINOTRANSFERASE CLASS III"/>
    <property type="match status" value="1"/>
</dbReference>
<dbReference type="InterPro" id="IPR050103">
    <property type="entry name" value="Class-III_PLP-dep_AT"/>
</dbReference>
<evidence type="ECO:0000256" key="4">
    <source>
        <dbReference type="ARBA" id="ARBA00012924"/>
    </source>
</evidence>
<evidence type="ECO:0000256" key="1">
    <source>
        <dbReference type="ARBA" id="ARBA00001933"/>
    </source>
</evidence>
<dbReference type="GO" id="GO:0019544">
    <property type="term" value="P:L-arginine catabolic process to L-glutamate"/>
    <property type="evidence" value="ECO:0007669"/>
    <property type="project" value="TreeGrafter"/>
</dbReference>
<dbReference type="GO" id="GO:0010121">
    <property type="term" value="P:L-arginine catabolic process to proline via ornithine"/>
    <property type="evidence" value="ECO:0007669"/>
    <property type="project" value="TreeGrafter"/>
</dbReference>